<organism evidence="2 3">
    <name type="scientific">Williamsia maris</name>
    <dbReference type="NCBI Taxonomy" id="72806"/>
    <lineage>
        <taxon>Bacteria</taxon>
        <taxon>Bacillati</taxon>
        <taxon>Actinomycetota</taxon>
        <taxon>Actinomycetes</taxon>
        <taxon>Mycobacteriales</taxon>
        <taxon>Nocardiaceae</taxon>
        <taxon>Williamsia</taxon>
    </lineage>
</organism>
<dbReference type="EMBL" id="JAMTCJ010000001">
    <property type="protein sequence ID" value="MCP2174631.1"/>
    <property type="molecule type" value="Genomic_DNA"/>
</dbReference>
<reference evidence="2 3" key="1">
    <citation type="submission" date="2022-06" db="EMBL/GenBank/DDBJ databases">
        <title>Genomic Encyclopedia of Archaeal and Bacterial Type Strains, Phase II (KMG-II): from individual species to whole genera.</title>
        <authorList>
            <person name="Goeker M."/>
        </authorList>
    </citation>
    <scope>NUCLEOTIDE SEQUENCE [LARGE SCALE GENOMIC DNA]</scope>
    <source>
        <strain evidence="2 3">DSM 44693</strain>
    </source>
</reference>
<gene>
    <name evidence="2" type="ORF">LX13_000438</name>
</gene>
<dbReference type="RefSeq" id="WP_301300461.1">
    <property type="nucleotide sequence ID" value="NZ_BAAAJQ010000001.1"/>
</dbReference>
<feature type="domain" description="Mce/MlaD" evidence="1">
    <location>
        <begin position="36"/>
        <end position="109"/>
    </location>
</feature>
<comment type="caution">
    <text evidence="2">The sequence shown here is derived from an EMBL/GenBank/DDBJ whole genome shotgun (WGS) entry which is preliminary data.</text>
</comment>
<dbReference type="PANTHER" id="PTHR33371">
    <property type="entry name" value="INTERMEMBRANE PHOSPHOLIPID TRANSPORT SYSTEM BINDING PROTEIN MLAD-RELATED"/>
    <property type="match status" value="1"/>
</dbReference>
<accession>A0ABT1HCM6</accession>
<evidence type="ECO:0000313" key="2">
    <source>
        <dbReference type="EMBL" id="MCP2174631.1"/>
    </source>
</evidence>
<keyword evidence="3" id="KW-1185">Reference proteome</keyword>
<sequence>MRIGVRTSLVLLVVVSVALAAYLGVGILKLKPFAATDTVTVELASSGGLLPRSRVLYNGIEVGHVTDIAVRPEGLRATLSIESEYDIPATAQVTVANLSLVGEQYLDFSSTQAGGPYIRDGAVLSRNVVTQATVGETLTNLQRLVGQIDPQRLTSIANTVNAGWLGRDDDITKLGEFSNRFSRTVTTQRTEFSDLFDTAQEFVRKADGIGPKLSAGSRELAAGQKSFTELFALFPGLARATNGAVAWSQVINPFVTKLSDYLQRILPKVTPPLAVLLPLIRQIAPVTQIDIASFVQRGLQVVDENGVVRFRVATK</sequence>
<evidence type="ECO:0000313" key="3">
    <source>
        <dbReference type="Proteomes" id="UP001206895"/>
    </source>
</evidence>
<protein>
    <submittedName>
        <fullName evidence="2">Virulence factor Mce family protein</fullName>
    </submittedName>
</protein>
<dbReference type="InterPro" id="IPR052336">
    <property type="entry name" value="MlaD_Phospholipid_Transporter"/>
</dbReference>
<name>A0ABT1HCM6_9NOCA</name>
<dbReference type="Pfam" id="PF02470">
    <property type="entry name" value="MlaD"/>
    <property type="match status" value="1"/>
</dbReference>
<dbReference type="PANTHER" id="PTHR33371:SF16">
    <property type="entry name" value="MCE-FAMILY PROTEIN MCE3F"/>
    <property type="match status" value="1"/>
</dbReference>
<evidence type="ECO:0000259" key="1">
    <source>
        <dbReference type="Pfam" id="PF02470"/>
    </source>
</evidence>
<dbReference type="InterPro" id="IPR003399">
    <property type="entry name" value="Mce/MlaD"/>
</dbReference>
<proteinExistence type="predicted"/>
<dbReference type="Proteomes" id="UP001206895">
    <property type="component" value="Unassembled WGS sequence"/>
</dbReference>